<keyword evidence="1" id="KW-0812">Transmembrane</keyword>
<evidence type="ECO:0000256" key="1">
    <source>
        <dbReference type="SAM" id="Phobius"/>
    </source>
</evidence>
<accession>A0AAU7YJL2</accession>
<feature type="transmembrane region" description="Helical" evidence="1">
    <location>
        <begin position="21"/>
        <end position="44"/>
    </location>
</feature>
<name>A0AAU7YJL2_9RICK</name>
<gene>
    <name evidence="2" type="ORF">ABS808_01785</name>
</gene>
<keyword evidence="1" id="KW-1133">Transmembrane helix</keyword>
<reference evidence="2" key="1">
    <citation type="submission" date="2024-06" db="EMBL/GenBank/DDBJ databases">
        <title>Genome assembly of the Polyergus mexicanus.</title>
        <authorList>
            <person name="Cash E."/>
            <person name="Tustsui N.D."/>
            <person name="Ward P."/>
            <person name="Nguyen O."/>
            <person name="Sahasrabudhe R."/>
            <person name="Fairbairn C.W."/>
            <person name="Seligmann W.E."/>
            <person name="Sacco S."/>
            <person name="Beraut E."/>
            <person name="Miller C."/>
            <person name="Toffelmier E."/>
            <person name="Shaffer H.B."/>
        </authorList>
    </citation>
    <scope>NUCLEOTIDE SEQUENCE</scope>
    <source>
        <strain evidence="2">NDT 795.1</strain>
    </source>
</reference>
<keyword evidence="1" id="KW-0472">Membrane</keyword>
<evidence type="ECO:0000313" key="2">
    <source>
        <dbReference type="EMBL" id="XCA33568.1"/>
    </source>
</evidence>
<dbReference type="AlphaFoldDB" id="A0AAU7YJL2"/>
<proteinExistence type="predicted"/>
<protein>
    <submittedName>
        <fullName evidence="2">Uncharacterized protein</fullName>
    </submittedName>
</protein>
<dbReference type="EMBL" id="CP158586">
    <property type="protein sequence ID" value="XCA33568.1"/>
    <property type="molecule type" value="Genomic_DNA"/>
</dbReference>
<organism evidence="2">
    <name type="scientific">Wolbachia endosymbiont of Polyergus mexicanus</name>
    <dbReference type="NCBI Taxonomy" id="3171167"/>
    <lineage>
        <taxon>Bacteria</taxon>
        <taxon>Pseudomonadati</taxon>
        <taxon>Pseudomonadota</taxon>
        <taxon>Alphaproteobacteria</taxon>
        <taxon>Rickettsiales</taxon>
        <taxon>Anaplasmataceae</taxon>
        <taxon>Wolbachieae</taxon>
        <taxon>Wolbachia</taxon>
    </lineage>
</organism>
<sequence>MFGTEMDVKVSYAEITKRVAACIVDQTIFLVCCSFFFLLISFILPEEFLANFFNYVFPDTNTDTGLISERHEILGDLGTLLDSLVYIALEVLREC</sequence>